<dbReference type="NCBIfam" id="NF005154">
    <property type="entry name" value="PRK06635.1-2"/>
    <property type="match status" value="1"/>
</dbReference>
<evidence type="ECO:0000313" key="16">
    <source>
        <dbReference type="EMBL" id="MDQ0164370.1"/>
    </source>
</evidence>
<evidence type="ECO:0000256" key="5">
    <source>
        <dbReference type="ARBA" id="ARBA00010122"/>
    </source>
</evidence>
<dbReference type="PIRSF" id="PIRSF000726">
    <property type="entry name" value="Asp_kin"/>
    <property type="match status" value="1"/>
</dbReference>
<accession>A0ABT9VUR6</accession>
<proteinExistence type="inferred from homology"/>
<evidence type="ECO:0000256" key="6">
    <source>
        <dbReference type="ARBA" id="ARBA00022679"/>
    </source>
</evidence>
<comment type="catalytic activity">
    <reaction evidence="12 13">
        <text>L-aspartate + ATP = 4-phospho-L-aspartate + ADP</text>
        <dbReference type="Rhea" id="RHEA:23776"/>
        <dbReference type="ChEBI" id="CHEBI:29991"/>
        <dbReference type="ChEBI" id="CHEBI:30616"/>
        <dbReference type="ChEBI" id="CHEBI:57535"/>
        <dbReference type="ChEBI" id="CHEBI:456216"/>
        <dbReference type="EC" id="2.7.2.4"/>
    </reaction>
</comment>
<comment type="caution">
    <text evidence="16">The sequence shown here is derived from an EMBL/GenBank/DDBJ whole genome shotgun (WGS) entry which is preliminary data.</text>
</comment>
<dbReference type="PANTHER" id="PTHR21499">
    <property type="entry name" value="ASPARTATE KINASE"/>
    <property type="match status" value="1"/>
</dbReference>
<dbReference type="EC" id="2.7.2.4" evidence="13"/>
<dbReference type="InterPro" id="IPR002912">
    <property type="entry name" value="ACT_dom"/>
</dbReference>
<evidence type="ECO:0000256" key="3">
    <source>
        <dbReference type="ARBA" id="ARBA00004986"/>
    </source>
</evidence>
<dbReference type="InterPro" id="IPR001341">
    <property type="entry name" value="Asp_kinase"/>
</dbReference>
<dbReference type="GO" id="GO:0004072">
    <property type="term" value="F:aspartate kinase activity"/>
    <property type="evidence" value="ECO:0007669"/>
    <property type="project" value="UniProtKB-EC"/>
</dbReference>
<gene>
    <name evidence="16" type="ORF">J2S11_000269</name>
</gene>
<comment type="similarity">
    <text evidence="5 13">Belongs to the aspartokinase family.</text>
</comment>
<evidence type="ECO:0000256" key="11">
    <source>
        <dbReference type="ARBA" id="ARBA00023154"/>
    </source>
</evidence>
<feature type="domain" description="ACT" evidence="15">
    <location>
        <begin position="345"/>
        <end position="413"/>
    </location>
</feature>
<evidence type="ECO:0000256" key="2">
    <source>
        <dbReference type="ARBA" id="ARBA00004766"/>
    </source>
</evidence>
<evidence type="ECO:0000256" key="13">
    <source>
        <dbReference type="RuleBase" id="RU003448"/>
    </source>
</evidence>
<keyword evidence="14" id="KW-0028">Amino-acid biosynthesis</keyword>
<dbReference type="Proteomes" id="UP001235840">
    <property type="component" value="Unassembled WGS sequence"/>
</dbReference>
<dbReference type="PANTHER" id="PTHR21499:SF68">
    <property type="entry name" value="ASPARTOKINASE 2"/>
    <property type="match status" value="1"/>
</dbReference>
<dbReference type="SUPFAM" id="SSF55021">
    <property type="entry name" value="ACT-like"/>
    <property type="match status" value="2"/>
</dbReference>
<dbReference type="InterPro" id="IPR036393">
    <property type="entry name" value="AceGlu_kinase-like_sf"/>
</dbReference>
<dbReference type="RefSeq" id="WP_307389871.1">
    <property type="nucleotide sequence ID" value="NZ_BAAADK010000009.1"/>
</dbReference>
<dbReference type="SUPFAM" id="SSF53633">
    <property type="entry name" value="Carbamate kinase-like"/>
    <property type="match status" value="1"/>
</dbReference>
<dbReference type="CDD" id="cd04913">
    <property type="entry name" value="ACT_AKii-LysC-BS-like_1"/>
    <property type="match status" value="1"/>
</dbReference>
<dbReference type="NCBIfam" id="TIGR00657">
    <property type="entry name" value="asp_kinases"/>
    <property type="match status" value="1"/>
</dbReference>
<dbReference type="InterPro" id="IPR018042">
    <property type="entry name" value="Aspartate_kinase_CS"/>
</dbReference>
<dbReference type="NCBIfam" id="NF005155">
    <property type="entry name" value="PRK06635.1-4"/>
    <property type="match status" value="1"/>
</dbReference>
<dbReference type="Gene3D" id="3.30.2130.10">
    <property type="entry name" value="VC0802-like"/>
    <property type="match status" value="1"/>
</dbReference>
<comment type="pathway">
    <text evidence="2 14">Amino-acid biosynthesis; L-lysine biosynthesis via DAP pathway; (S)-tetrahydrodipicolinate from L-aspartate: step 1/4.</text>
</comment>
<dbReference type="CDD" id="cd04246">
    <property type="entry name" value="AAK_AK-DapG-like"/>
    <property type="match status" value="1"/>
</dbReference>
<dbReference type="InterPro" id="IPR054352">
    <property type="entry name" value="ACT_Aspartokinase"/>
</dbReference>
<keyword evidence="11" id="KW-0457">Lysine biosynthesis</keyword>
<dbReference type="CDD" id="cd04923">
    <property type="entry name" value="ACT_AK-LysC-DapG-like_2"/>
    <property type="match status" value="1"/>
</dbReference>
<comment type="pathway">
    <text evidence="4 14">Amino-acid biosynthesis; L-threonine biosynthesis; L-threonine from L-aspartate: step 1/5.</text>
</comment>
<dbReference type="NCBIfam" id="TIGR00656">
    <property type="entry name" value="asp_kin_monofn"/>
    <property type="match status" value="1"/>
</dbReference>
<evidence type="ECO:0000256" key="7">
    <source>
        <dbReference type="ARBA" id="ARBA00022741"/>
    </source>
</evidence>
<comment type="pathway">
    <text evidence="3 14">Amino-acid biosynthesis; L-methionine biosynthesis via de novo pathway; L-homoserine from L-aspartate: step 1/3.</text>
</comment>
<evidence type="ECO:0000256" key="4">
    <source>
        <dbReference type="ARBA" id="ARBA00005139"/>
    </source>
</evidence>
<evidence type="ECO:0000259" key="15">
    <source>
        <dbReference type="PROSITE" id="PS51671"/>
    </source>
</evidence>
<dbReference type="InterPro" id="IPR001048">
    <property type="entry name" value="Asp/Glu/Uridylate_kinase"/>
</dbReference>
<evidence type="ECO:0000256" key="1">
    <source>
        <dbReference type="ARBA" id="ARBA00003121"/>
    </source>
</evidence>
<evidence type="ECO:0000256" key="8">
    <source>
        <dbReference type="ARBA" id="ARBA00022777"/>
    </source>
</evidence>
<keyword evidence="10" id="KW-0220">Diaminopimelate biosynthesis</keyword>
<dbReference type="NCBIfam" id="NF005156">
    <property type="entry name" value="PRK06635.1-5"/>
    <property type="match status" value="1"/>
</dbReference>
<keyword evidence="6 13" id="KW-0808">Transferase</keyword>
<sequence length="413" mass="44604">MSLLVQKFGGTSVGSAERIQHVAKRIKQELQRGNQLVVVVSAMGKSTDQLIGLAKELNAAPEPREMDMLLATGEQVTISLLSMALHALGIKATSMTGWQAGIQTEAVHAKARIKAIDTKAMLEKLEDGQVVIVAGFQGASEDGQITTLGRGGSDTTAVALAAALKAERCDIFTDVTGVYTADPRVVPLARQLTQISYDEMLELAHLGAGVLHPRAVECAKNNNVCLSVRSSFEDVEGTIVKEEPAMEDGLVVHGVAHDKQVTKVTVRGMKKRIGALSGLFSLLAKAHINVDIIINQSMYDLDYTNISFSIHQDELRNTLTVLENNKENLVYKDIIYEEDLCKVSIVGAGMISNPGVAAEMFDCLSTENIEIKMVSTSEIKVSCVIPQVDMLRAVQALHTTFGLDKAKAKAYQE</sequence>
<evidence type="ECO:0000256" key="12">
    <source>
        <dbReference type="ARBA" id="ARBA00047872"/>
    </source>
</evidence>
<keyword evidence="8 13" id="KW-0418">Kinase</keyword>
<dbReference type="InterPro" id="IPR005260">
    <property type="entry name" value="Asp_kin_monofn"/>
</dbReference>
<evidence type="ECO:0000256" key="14">
    <source>
        <dbReference type="RuleBase" id="RU004249"/>
    </source>
</evidence>
<protein>
    <recommendedName>
        <fullName evidence="13">Aspartokinase</fullName>
        <ecNumber evidence="13">2.7.2.4</ecNumber>
    </recommendedName>
</protein>
<dbReference type="Gene3D" id="3.40.1160.10">
    <property type="entry name" value="Acetylglutamate kinase-like"/>
    <property type="match status" value="1"/>
</dbReference>
<dbReference type="Pfam" id="PF00696">
    <property type="entry name" value="AA_kinase"/>
    <property type="match status" value="1"/>
</dbReference>
<dbReference type="InterPro" id="IPR045865">
    <property type="entry name" value="ACT-like_dom_sf"/>
</dbReference>
<evidence type="ECO:0000256" key="10">
    <source>
        <dbReference type="ARBA" id="ARBA00022915"/>
    </source>
</evidence>
<dbReference type="Pfam" id="PF22468">
    <property type="entry name" value="ACT_9"/>
    <property type="match status" value="2"/>
</dbReference>
<keyword evidence="17" id="KW-1185">Reference proteome</keyword>
<evidence type="ECO:0000256" key="9">
    <source>
        <dbReference type="ARBA" id="ARBA00022840"/>
    </source>
</evidence>
<name>A0ABT9VUR6_9BACI</name>
<organism evidence="16 17">
    <name type="scientific">Caldalkalibacillus horti</name>
    <dbReference type="NCBI Taxonomy" id="77523"/>
    <lineage>
        <taxon>Bacteria</taxon>
        <taxon>Bacillati</taxon>
        <taxon>Bacillota</taxon>
        <taxon>Bacilli</taxon>
        <taxon>Bacillales</taxon>
        <taxon>Bacillaceae</taxon>
        <taxon>Caldalkalibacillus</taxon>
    </lineage>
</organism>
<comment type="function">
    <text evidence="1">Catalyzes the phosphorylation of the beta-carboxyl group of aspartic acid with ATP to yield 4-phospho-L-aspartate, which is involved in the branched biosynthetic pathway leading to the biosynthesis of amino acids threonine, isoleucine and methionine.</text>
</comment>
<dbReference type="PROSITE" id="PS51671">
    <property type="entry name" value="ACT"/>
    <property type="match status" value="1"/>
</dbReference>
<evidence type="ECO:0000313" key="17">
    <source>
        <dbReference type="Proteomes" id="UP001235840"/>
    </source>
</evidence>
<keyword evidence="7" id="KW-0547">Nucleotide-binding</keyword>
<keyword evidence="9" id="KW-0067">ATP-binding</keyword>
<dbReference type="PROSITE" id="PS00324">
    <property type="entry name" value="ASPARTOKINASE"/>
    <property type="match status" value="1"/>
</dbReference>
<reference evidence="16 17" key="1">
    <citation type="submission" date="2023-07" db="EMBL/GenBank/DDBJ databases">
        <title>Genomic Encyclopedia of Type Strains, Phase IV (KMG-IV): sequencing the most valuable type-strain genomes for metagenomic binning, comparative biology and taxonomic classification.</title>
        <authorList>
            <person name="Goeker M."/>
        </authorList>
    </citation>
    <scope>NUCLEOTIDE SEQUENCE [LARGE SCALE GENOMIC DNA]</scope>
    <source>
        <strain evidence="16 17">DSM 12751</strain>
    </source>
</reference>
<dbReference type="EMBL" id="JAUSTY010000001">
    <property type="protein sequence ID" value="MDQ0164370.1"/>
    <property type="molecule type" value="Genomic_DNA"/>
</dbReference>